<dbReference type="Pfam" id="PF00249">
    <property type="entry name" value="Myb_DNA-binding"/>
    <property type="match status" value="1"/>
</dbReference>
<dbReference type="PROSITE" id="PS51294">
    <property type="entry name" value="HTH_MYB"/>
    <property type="match status" value="1"/>
</dbReference>
<dbReference type="GO" id="GO:0005730">
    <property type="term" value="C:nucleolus"/>
    <property type="evidence" value="ECO:0007669"/>
    <property type="project" value="UniProtKB-SubCell"/>
</dbReference>
<protein>
    <submittedName>
        <fullName evidence="11">Uncharacterized protein</fullName>
    </submittedName>
</protein>
<dbReference type="SMART" id="SM00717">
    <property type="entry name" value="SANT"/>
    <property type="match status" value="1"/>
</dbReference>
<organism evidence="11">
    <name type="scientific">Pseudochoricystis ellipsoidea</name>
    <name type="common">nom. nud.</name>
    <dbReference type="NCBI Taxonomy" id="546385"/>
    <lineage>
        <taxon>Eukaryota</taxon>
        <taxon>Viridiplantae</taxon>
        <taxon>Chlorophyta</taxon>
        <taxon>core chlorophytes</taxon>
        <taxon>Trebouxiophyceae</taxon>
    </lineage>
</organism>
<dbReference type="GO" id="GO:0005694">
    <property type="term" value="C:chromosome"/>
    <property type="evidence" value="ECO:0007669"/>
    <property type="project" value="UniProtKB-SubCell"/>
</dbReference>
<feature type="domain" description="Myb-like" evidence="9">
    <location>
        <begin position="38"/>
        <end position="95"/>
    </location>
</feature>
<dbReference type="PROSITE" id="PS50090">
    <property type="entry name" value="MYB_LIKE"/>
    <property type="match status" value="1"/>
</dbReference>
<evidence type="ECO:0000256" key="3">
    <source>
        <dbReference type="ARBA" id="ARBA00022454"/>
    </source>
</evidence>
<evidence type="ECO:0000256" key="5">
    <source>
        <dbReference type="ARBA" id="ARBA00023125"/>
    </source>
</evidence>
<dbReference type="EMBL" id="AB444280">
    <property type="protein sequence ID" value="BAG55406.1"/>
    <property type="molecule type" value="mRNA"/>
</dbReference>
<keyword evidence="7" id="KW-0539">Nucleus</keyword>
<dbReference type="InterPro" id="IPR001005">
    <property type="entry name" value="SANT/Myb"/>
</dbReference>
<feature type="region of interest" description="Disordered" evidence="8">
    <location>
        <begin position="97"/>
        <end position="123"/>
    </location>
</feature>
<evidence type="ECO:0000256" key="4">
    <source>
        <dbReference type="ARBA" id="ARBA00023015"/>
    </source>
</evidence>
<comment type="subcellular location">
    <subcellularLocation>
        <location evidence="1">Chromosome</location>
    </subcellularLocation>
    <subcellularLocation>
        <location evidence="2">Nucleus</location>
        <location evidence="2">Nucleolus</location>
    </subcellularLocation>
</comment>
<dbReference type="FunFam" id="1.10.10.60:FF:000168">
    <property type="entry name" value="Telomere repeat-binding factor 1"/>
    <property type="match status" value="1"/>
</dbReference>
<evidence type="ECO:0000259" key="9">
    <source>
        <dbReference type="PROSITE" id="PS50090"/>
    </source>
</evidence>
<keyword evidence="4" id="KW-0805">Transcription regulation</keyword>
<dbReference type="InterPro" id="IPR009057">
    <property type="entry name" value="Homeodomain-like_sf"/>
</dbReference>
<reference evidence="11" key="2">
    <citation type="submission" date="2008-07" db="EMBL/GenBank/DDBJ databases">
        <title>Nitrogen-starvation-inducible cDNA clones isolated by using cDNA subtraction in a novel microalga accumulating lipids and hydrocarbons.</title>
        <authorList>
            <person name="Satoh A."/>
        </authorList>
    </citation>
    <scope>NUCLEOTIDE SEQUENCE</scope>
    <source>
        <strain evidence="11">MBIC11204</strain>
    </source>
</reference>
<dbReference type="Gene3D" id="1.10.10.60">
    <property type="entry name" value="Homeodomain-like"/>
    <property type="match status" value="1"/>
</dbReference>
<reference evidence="11" key="1">
    <citation type="submission" date="2008-07" db="EMBL/GenBank/DDBJ databases">
        <title>Characterization of the lipid accumulation in a new microalgal species, Pseudochoricystis ellipsoidea (Trebouxiophyceae).</title>
        <authorList>
            <person name="Satoh A."/>
            <person name="Kato M."/>
            <person name="Yamato K.T."/>
            <person name="Ikegami Y."/>
            <person name="Sekiguchi H."/>
            <person name="Kurano N."/>
            <person name="Miyachi S."/>
        </authorList>
    </citation>
    <scope>NUCLEOTIDE SEQUENCE</scope>
    <source>
        <strain evidence="11">MBIC11204</strain>
    </source>
</reference>
<dbReference type="CDD" id="cd11660">
    <property type="entry name" value="SANT_TRF"/>
    <property type="match status" value="1"/>
</dbReference>
<dbReference type="InterPro" id="IPR017930">
    <property type="entry name" value="Myb_dom"/>
</dbReference>
<dbReference type="PANTHER" id="PTHR46267">
    <property type="entry name" value="SINGLE MYB HISTONE 4"/>
    <property type="match status" value="1"/>
</dbReference>
<keyword evidence="5" id="KW-0238">DNA-binding</keyword>
<keyword evidence="6" id="KW-0804">Transcription</keyword>
<feature type="non-terminal residue" evidence="11">
    <location>
        <position position="123"/>
    </location>
</feature>
<proteinExistence type="evidence at transcript level"/>
<accession>B3Y5P9</accession>
<evidence type="ECO:0000256" key="1">
    <source>
        <dbReference type="ARBA" id="ARBA00004286"/>
    </source>
</evidence>
<dbReference type="InterPro" id="IPR044597">
    <property type="entry name" value="SMH1-6"/>
</dbReference>
<evidence type="ECO:0000256" key="7">
    <source>
        <dbReference type="ARBA" id="ARBA00023242"/>
    </source>
</evidence>
<evidence type="ECO:0000256" key="2">
    <source>
        <dbReference type="ARBA" id="ARBA00004604"/>
    </source>
</evidence>
<evidence type="ECO:0000313" key="11">
    <source>
        <dbReference type="EMBL" id="BAG55406.1"/>
    </source>
</evidence>
<dbReference type="PANTHER" id="PTHR46267:SF15">
    <property type="entry name" value="WINGED HELIX-TURN-HELIX TRANSCRIPTION REPRESSOR DNA-BINDING PROTEIN-RELATED"/>
    <property type="match status" value="1"/>
</dbReference>
<keyword evidence="3" id="KW-0158">Chromosome</keyword>
<dbReference type="SUPFAM" id="SSF46689">
    <property type="entry name" value="Homeodomain-like"/>
    <property type="match status" value="1"/>
</dbReference>
<sequence>VAFFPDRIHLPTLQDVCRRMAVCSELNWLRLRMSQVKRLGLSKQKWTEEEEQALRTGVEKFGVGKWRLIQKDETLGPQLINRSNVDLKDKWRNLNMDAFGSRGDKRGSRAKNRAKARQKPAAG</sequence>
<evidence type="ECO:0000256" key="8">
    <source>
        <dbReference type="SAM" id="MobiDB-lite"/>
    </source>
</evidence>
<feature type="compositionally biased region" description="Basic residues" evidence="8">
    <location>
        <begin position="108"/>
        <end position="123"/>
    </location>
</feature>
<name>B3Y5P9_9CHLO</name>
<evidence type="ECO:0000256" key="6">
    <source>
        <dbReference type="ARBA" id="ARBA00023163"/>
    </source>
</evidence>
<dbReference type="AlphaFoldDB" id="B3Y5P9"/>
<feature type="non-terminal residue" evidence="11">
    <location>
        <position position="1"/>
    </location>
</feature>
<feature type="domain" description="HTH myb-type" evidence="10">
    <location>
        <begin position="38"/>
        <end position="99"/>
    </location>
</feature>
<dbReference type="GO" id="GO:0003691">
    <property type="term" value="F:double-stranded telomeric DNA binding"/>
    <property type="evidence" value="ECO:0007669"/>
    <property type="project" value="InterPro"/>
</dbReference>
<evidence type="ECO:0000259" key="10">
    <source>
        <dbReference type="PROSITE" id="PS51294"/>
    </source>
</evidence>